<dbReference type="GO" id="GO:0030424">
    <property type="term" value="C:axon"/>
    <property type="evidence" value="ECO:0007669"/>
    <property type="project" value="TreeGrafter"/>
</dbReference>
<dbReference type="SUPFAM" id="SSF48726">
    <property type="entry name" value="Immunoglobulin"/>
    <property type="match status" value="3"/>
</dbReference>
<dbReference type="PROSITE" id="PS50835">
    <property type="entry name" value="IG_LIKE"/>
    <property type="match status" value="2"/>
</dbReference>
<dbReference type="CDD" id="cd00063">
    <property type="entry name" value="FN3"/>
    <property type="match status" value="4"/>
</dbReference>
<accession>A0A2I0T823</accession>
<evidence type="ECO:0000256" key="4">
    <source>
        <dbReference type="ARBA" id="ARBA00022737"/>
    </source>
</evidence>
<dbReference type="Pfam" id="PF07679">
    <property type="entry name" value="I-set"/>
    <property type="match status" value="2"/>
</dbReference>
<dbReference type="AlphaFoldDB" id="A0A2I0T823"/>
<gene>
    <name evidence="14" type="ORF">llap_19768</name>
</gene>
<dbReference type="FunFam" id="2.60.40.10:FF:000420">
    <property type="entry name" value="Sidekick cell adhesion molecule 2"/>
    <property type="match status" value="1"/>
</dbReference>
<keyword evidence="10" id="KW-0393">Immunoglobulin domain</keyword>
<keyword evidence="15" id="KW-1185">Reference proteome</keyword>
<reference evidence="15" key="1">
    <citation type="submission" date="2017-11" db="EMBL/GenBank/DDBJ databases">
        <authorList>
            <person name="Lima N.C."/>
            <person name="Parody-Merino A.M."/>
            <person name="Battley P.F."/>
            <person name="Fidler A.E."/>
            <person name="Prosdocimi F."/>
        </authorList>
    </citation>
    <scope>NUCLEOTIDE SEQUENCE [LARGE SCALE GENOMIC DNA]</scope>
</reference>
<feature type="domain" description="Fibronectin type-III" evidence="13">
    <location>
        <begin position="628"/>
        <end position="725"/>
    </location>
</feature>
<keyword evidence="2" id="KW-0812">Transmembrane</keyword>
<evidence type="ECO:0000256" key="8">
    <source>
        <dbReference type="ARBA" id="ARBA00023157"/>
    </source>
</evidence>
<feature type="domain" description="Fibronectin type-III" evidence="13">
    <location>
        <begin position="322"/>
        <end position="418"/>
    </location>
</feature>
<feature type="domain" description="Fibronectin type-III" evidence="13">
    <location>
        <begin position="525"/>
        <end position="623"/>
    </location>
</feature>
<dbReference type="SMART" id="SM00408">
    <property type="entry name" value="IGc2"/>
    <property type="match status" value="2"/>
</dbReference>
<keyword evidence="4" id="KW-0677">Repeat</keyword>
<reference evidence="15" key="2">
    <citation type="submission" date="2017-12" db="EMBL/GenBank/DDBJ databases">
        <title>Genome sequence of the Bar-tailed Godwit (Limosa lapponica baueri).</title>
        <authorList>
            <person name="Lima N.C.B."/>
            <person name="Parody-Merino A.M."/>
            <person name="Battley P.F."/>
            <person name="Fidler A.E."/>
            <person name="Prosdocimi F."/>
        </authorList>
    </citation>
    <scope>NUCLEOTIDE SEQUENCE [LARGE SCALE GENOMIC DNA]</scope>
</reference>
<dbReference type="InterPro" id="IPR013098">
    <property type="entry name" value="Ig_I-set"/>
</dbReference>
<dbReference type="FunFam" id="2.60.40.10:FF:000261">
    <property type="entry name" value="Sidekick cell adhesion molecule 2"/>
    <property type="match status" value="1"/>
</dbReference>
<dbReference type="InterPro" id="IPR036116">
    <property type="entry name" value="FN3_sf"/>
</dbReference>
<evidence type="ECO:0000313" key="14">
    <source>
        <dbReference type="EMBL" id="PKU29928.1"/>
    </source>
</evidence>
<dbReference type="FunFam" id="2.60.40.10:FF:000231">
    <property type="entry name" value="Sidekick cell adhesion molecule 2"/>
    <property type="match status" value="1"/>
</dbReference>
<dbReference type="InterPro" id="IPR003961">
    <property type="entry name" value="FN3_dom"/>
</dbReference>
<sequence length="727" mass="79986">MITSLDRTHAGFYRCIVRNRMGALLQRQTEVQVAYVGGPADPIAPTIIVPPRNTSVVAGTSEVTMEPLIKLHIIWKKDGVPLSSGISDYSRRLTILNPALSDSGYYECEAVLRSSSVPAVAEGAYLSVLEPPQFVKEPERHITAEMEKVVAIPCQAKGVPPPEMAWYKDAALIHLEKLSRFQLLADGSLQISGLVPDDTGMFQCFARNAAGEVQTTTYLAVTSIAPNITRGPQDSTVIDGMSVILNCETSGAPRPAITWQKDAPWTVLLASVDPELTSVVVRGLVPARSYQFRLCAVNDVGRGQFSKDTERVSLPEEPPSAPPQNVIASGRTNQSIMIQWQPPPESHQNGVLKGYIIRYCLAGLPVGYQFKNITNADVNNLLLEDLIIWTNYEIEVAAYNSAGLGVYSMKVTEWTLQGVPTVPPGNVQTEATNSTTIRFTWNPPSPQFINGINQGYKLIAWEPEHEEEATVVTVRPNFQDSVHVGYVAGLRKFAEYFTSVLCFTTPGDGPRSPPQLTLQAPPDVAPANVTLRTASETSLWLRWMPLLEQEYNGNPDSVGYRIRYARWDGRGQPAVHVIHDRVEREFTIEDLEEWTQYRVQVQAFNAIGSGPWSHSVVGRTRESVPSSGPSNVSALATSSSSMLVRWSDIPEADCNGLILGYKVMYKEKDSEARVRFWLAEGNASRSAQLSGLGKYTLYEIRVLAFTRIGDGVPSRPPILERTLDDGG</sequence>
<dbReference type="PANTHER" id="PTHR44170:SF49">
    <property type="entry name" value="PROTEIN SIDEKICK-1 ISOFORM X1"/>
    <property type="match status" value="1"/>
</dbReference>
<dbReference type="PROSITE" id="PS50853">
    <property type="entry name" value="FN3"/>
    <property type="match status" value="5"/>
</dbReference>
<name>A0A2I0T823_LIMLA</name>
<evidence type="ECO:0000256" key="7">
    <source>
        <dbReference type="ARBA" id="ARBA00023136"/>
    </source>
</evidence>
<evidence type="ECO:0000256" key="1">
    <source>
        <dbReference type="ARBA" id="ARBA00004479"/>
    </source>
</evidence>
<dbReference type="GO" id="GO:0007411">
    <property type="term" value="P:axon guidance"/>
    <property type="evidence" value="ECO:0007669"/>
    <property type="project" value="TreeGrafter"/>
</dbReference>
<evidence type="ECO:0000256" key="10">
    <source>
        <dbReference type="ARBA" id="ARBA00023319"/>
    </source>
</evidence>
<dbReference type="InterPro" id="IPR007110">
    <property type="entry name" value="Ig-like_dom"/>
</dbReference>
<comment type="subcellular location">
    <subcellularLocation>
        <location evidence="1">Membrane</location>
        <topology evidence="1">Single-pass type I membrane protein</topology>
    </subcellularLocation>
</comment>
<keyword evidence="5" id="KW-0130">Cell adhesion</keyword>
<dbReference type="FunFam" id="2.60.40.10:FF:000158">
    <property type="entry name" value="Sidekick cell adhesion molecule 2"/>
    <property type="match status" value="1"/>
</dbReference>
<organism evidence="14 15">
    <name type="scientific">Limosa lapponica baueri</name>
    <dbReference type="NCBI Taxonomy" id="1758121"/>
    <lineage>
        <taxon>Eukaryota</taxon>
        <taxon>Metazoa</taxon>
        <taxon>Chordata</taxon>
        <taxon>Craniata</taxon>
        <taxon>Vertebrata</taxon>
        <taxon>Euteleostomi</taxon>
        <taxon>Archelosauria</taxon>
        <taxon>Archosauria</taxon>
        <taxon>Dinosauria</taxon>
        <taxon>Saurischia</taxon>
        <taxon>Theropoda</taxon>
        <taxon>Coelurosauria</taxon>
        <taxon>Aves</taxon>
        <taxon>Neognathae</taxon>
        <taxon>Neoaves</taxon>
        <taxon>Charadriiformes</taxon>
        <taxon>Scolopacidae</taxon>
        <taxon>Limosa</taxon>
    </lineage>
</organism>
<dbReference type="FunFam" id="2.60.40.10:FF:000236">
    <property type="entry name" value="Sidekick cell adhesion molecule 2"/>
    <property type="match status" value="1"/>
</dbReference>
<feature type="domain" description="Fibronectin type-III" evidence="13">
    <location>
        <begin position="228"/>
        <end position="317"/>
    </location>
</feature>
<dbReference type="EMBL" id="KZ515841">
    <property type="protein sequence ID" value="PKU29928.1"/>
    <property type="molecule type" value="Genomic_DNA"/>
</dbReference>
<comment type="similarity">
    <text evidence="11">Belongs to the sidekick family.</text>
</comment>
<evidence type="ECO:0000256" key="2">
    <source>
        <dbReference type="ARBA" id="ARBA00022692"/>
    </source>
</evidence>
<dbReference type="Proteomes" id="UP000233556">
    <property type="component" value="Unassembled WGS sequence"/>
</dbReference>
<dbReference type="SMART" id="SM00409">
    <property type="entry name" value="IG"/>
    <property type="match status" value="3"/>
</dbReference>
<evidence type="ECO:0000256" key="9">
    <source>
        <dbReference type="ARBA" id="ARBA00023180"/>
    </source>
</evidence>
<evidence type="ECO:0000256" key="3">
    <source>
        <dbReference type="ARBA" id="ARBA00022729"/>
    </source>
</evidence>
<dbReference type="GO" id="GO:0005886">
    <property type="term" value="C:plasma membrane"/>
    <property type="evidence" value="ECO:0007669"/>
    <property type="project" value="TreeGrafter"/>
</dbReference>
<keyword evidence="9" id="KW-0325">Glycoprotein</keyword>
<evidence type="ECO:0000313" key="15">
    <source>
        <dbReference type="Proteomes" id="UP000233556"/>
    </source>
</evidence>
<protein>
    <submittedName>
        <fullName evidence="14">Protein sidekick-2</fullName>
    </submittedName>
</protein>
<proteinExistence type="inferred from homology"/>
<evidence type="ECO:0000256" key="5">
    <source>
        <dbReference type="ARBA" id="ARBA00022889"/>
    </source>
</evidence>
<keyword evidence="8" id="KW-1015">Disulfide bond</keyword>
<dbReference type="FunFam" id="2.60.40.10:FF:000360">
    <property type="entry name" value="Sidekick cell adhesion molecule 2"/>
    <property type="match status" value="1"/>
</dbReference>
<feature type="domain" description="Ig-like" evidence="12">
    <location>
        <begin position="132"/>
        <end position="220"/>
    </location>
</feature>
<keyword evidence="7" id="KW-0472">Membrane</keyword>
<dbReference type="Gene3D" id="2.60.40.10">
    <property type="entry name" value="Immunoglobulins"/>
    <property type="match status" value="8"/>
</dbReference>
<evidence type="ECO:0000256" key="6">
    <source>
        <dbReference type="ARBA" id="ARBA00022989"/>
    </source>
</evidence>
<evidence type="ECO:0000259" key="13">
    <source>
        <dbReference type="PROSITE" id="PS50853"/>
    </source>
</evidence>
<dbReference type="SUPFAM" id="SSF49265">
    <property type="entry name" value="Fibronectin type III"/>
    <property type="match status" value="3"/>
</dbReference>
<evidence type="ECO:0000259" key="12">
    <source>
        <dbReference type="PROSITE" id="PS50835"/>
    </source>
</evidence>
<dbReference type="InterPro" id="IPR003599">
    <property type="entry name" value="Ig_sub"/>
</dbReference>
<dbReference type="InterPro" id="IPR003598">
    <property type="entry name" value="Ig_sub2"/>
</dbReference>
<keyword evidence="6" id="KW-1133">Transmembrane helix</keyword>
<dbReference type="SMART" id="SM00060">
    <property type="entry name" value="FN3"/>
    <property type="match status" value="5"/>
</dbReference>
<dbReference type="GO" id="GO:0007420">
    <property type="term" value="P:brain development"/>
    <property type="evidence" value="ECO:0007669"/>
    <property type="project" value="TreeGrafter"/>
</dbReference>
<dbReference type="GO" id="GO:0098632">
    <property type="term" value="F:cell-cell adhesion mediator activity"/>
    <property type="evidence" value="ECO:0007669"/>
    <property type="project" value="TreeGrafter"/>
</dbReference>
<evidence type="ECO:0000256" key="11">
    <source>
        <dbReference type="ARBA" id="ARBA00061621"/>
    </source>
</evidence>
<dbReference type="InterPro" id="IPR013783">
    <property type="entry name" value="Ig-like_fold"/>
</dbReference>
<feature type="domain" description="Fibronectin type-III" evidence="13">
    <location>
        <begin position="423"/>
        <end position="523"/>
    </location>
</feature>
<dbReference type="Pfam" id="PF00041">
    <property type="entry name" value="fn3"/>
    <property type="match status" value="4"/>
</dbReference>
<dbReference type="PANTHER" id="PTHR44170">
    <property type="entry name" value="PROTEIN SIDEKICK"/>
    <property type="match status" value="1"/>
</dbReference>
<dbReference type="OrthoDB" id="8923679at2759"/>
<feature type="domain" description="Ig-like" evidence="12">
    <location>
        <begin position="226"/>
        <end position="313"/>
    </location>
</feature>
<keyword evidence="3" id="KW-0732">Signal</keyword>
<dbReference type="InterPro" id="IPR036179">
    <property type="entry name" value="Ig-like_dom_sf"/>
</dbReference>